<proteinExistence type="predicted"/>
<comment type="caution">
    <text evidence="3">The sequence shown here is derived from an EMBL/GenBank/DDBJ whole genome shotgun (WGS) entry which is preliminary data.</text>
</comment>
<dbReference type="PANTHER" id="PTHR34449">
    <property type="entry name" value="RHO TERMINATION FACTOR"/>
    <property type="match status" value="1"/>
</dbReference>
<dbReference type="InterPro" id="IPR011112">
    <property type="entry name" value="Rho-like_N"/>
</dbReference>
<reference evidence="3 4" key="1">
    <citation type="submission" date="2017-07" db="EMBL/GenBank/DDBJ databases">
        <title>Isolation and whole genome analysis of endospore-forming bacteria from heroin.</title>
        <authorList>
            <person name="Kalinowski J."/>
            <person name="Ahrens B."/>
            <person name="Al-Dilaimi A."/>
            <person name="Winkler A."/>
            <person name="Wibberg D."/>
            <person name="Schleenbecker U."/>
            <person name="Ruckert C."/>
            <person name="Wolfel R."/>
            <person name="Grass G."/>
        </authorList>
    </citation>
    <scope>NUCLEOTIDE SEQUENCE [LARGE SCALE GENOMIC DNA]</scope>
    <source>
        <strain evidence="3 4">7517-1</strain>
    </source>
</reference>
<name>A0ABX4H0T6_9BACI</name>
<dbReference type="InterPro" id="IPR036269">
    <property type="entry name" value="Rho_N_sf"/>
</dbReference>
<evidence type="ECO:0000259" key="2">
    <source>
        <dbReference type="SMART" id="SM00959"/>
    </source>
</evidence>
<dbReference type="EMBL" id="NPBJ01000010">
    <property type="protein sequence ID" value="PAE00748.1"/>
    <property type="molecule type" value="Genomic_DNA"/>
</dbReference>
<sequence length="58" mass="6841">MLLRRYHKKEEQSNEVAPDYDGMKVPELKEEAKKQGIEGYSEMKRDELLEVLRGDSNE</sequence>
<evidence type="ECO:0000313" key="3">
    <source>
        <dbReference type="EMBL" id="PAE00748.1"/>
    </source>
</evidence>
<dbReference type="SMART" id="SM00959">
    <property type="entry name" value="Rho_N"/>
    <property type="match status" value="1"/>
</dbReference>
<evidence type="ECO:0000256" key="1">
    <source>
        <dbReference type="SAM" id="MobiDB-lite"/>
    </source>
</evidence>
<dbReference type="Pfam" id="PF07498">
    <property type="entry name" value="Rho_N"/>
    <property type="match status" value="1"/>
</dbReference>
<gene>
    <name evidence="3" type="ORF">CHH48_05585</name>
</gene>
<dbReference type="RefSeq" id="WP_095220244.1">
    <property type="nucleotide sequence ID" value="NZ_NPBJ01000010.1"/>
</dbReference>
<dbReference type="SUPFAM" id="SSF68912">
    <property type="entry name" value="Rho N-terminal domain-like"/>
    <property type="match status" value="1"/>
</dbReference>
<dbReference type="PANTHER" id="PTHR34449:SF2">
    <property type="entry name" value="RHO TERMINATION FACTOR"/>
    <property type="match status" value="1"/>
</dbReference>
<dbReference type="Proteomes" id="UP000216852">
    <property type="component" value="Unassembled WGS sequence"/>
</dbReference>
<keyword evidence="4" id="KW-1185">Reference proteome</keyword>
<evidence type="ECO:0000313" key="4">
    <source>
        <dbReference type="Proteomes" id="UP000216852"/>
    </source>
</evidence>
<protein>
    <recommendedName>
        <fullName evidence="2">Rho termination factor-like N-terminal domain-containing protein</fullName>
    </recommendedName>
</protein>
<feature type="region of interest" description="Disordered" evidence="1">
    <location>
        <begin position="1"/>
        <end position="24"/>
    </location>
</feature>
<accession>A0ABX4H0T6</accession>
<organism evidence="3 4">
    <name type="scientific">Terribacillus saccharophilus</name>
    <dbReference type="NCBI Taxonomy" id="361277"/>
    <lineage>
        <taxon>Bacteria</taxon>
        <taxon>Bacillati</taxon>
        <taxon>Bacillota</taxon>
        <taxon>Bacilli</taxon>
        <taxon>Bacillales</taxon>
        <taxon>Bacillaceae</taxon>
        <taxon>Terribacillus</taxon>
    </lineage>
</organism>
<feature type="domain" description="Rho termination factor-like N-terminal" evidence="2">
    <location>
        <begin position="19"/>
        <end position="58"/>
    </location>
</feature>